<feature type="region of interest" description="Disordered" evidence="1">
    <location>
        <begin position="279"/>
        <end position="311"/>
    </location>
</feature>
<dbReference type="Proteomes" id="UP000663887">
    <property type="component" value="Unassembled WGS sequence"/>
</dbReference>
<feature type="region of interest" description="Disordered" evidence="1">
    <location>
        <begin position="468"/>
        <end position="494"/>
    </location>
</feature>
<organism evidence="2 3">
    <name type="scientific">Rotaria magnacalcarata</name>
    <dbReference type="NCBI Taxonomy" id="392030"/>
    <lineage>
        <taxon>Eukaryota</taxon>
        <taxon>Metazoa</taxon>
        <taxon>Spiralia</taxon>
        <taxon>Gnathifera</taxon>
        <taxon>Rotifera</taxon>
        <taxon>Eurotatoria</taxon>
        <taxon>Bdelloidea</taxon>
        <taxon>Philodinida</taxon>
        <taxon>Philodinidae</taxon>
        <taxon>Rotaria</taxon>
    </lineage>
</organism>
<reference evidence="2" key="1">
    <citation type="submission" date="2021-02" db="EMBL/GenBank/DDBJ databases">
        <authorList>
            <person name="Nowell W R."/>
        </authorList>
    </citation>
    <scope>NUCLEOTIDE SEQUENCE</scope>
</reference>
<proteinExistence type="predicted"/>
<evidence type="ECO:0000256" key="1">
    <source>
        <dbReference type="SAM" id="MobiDB-lite"/>
    </source>
</evidence>
<sequence>MASNITNGDGNRILLVGDSRVRRLMNAPCEKFIGQEIDYAIENGVEIVDLITQVDAHLLPDHSILIIVALLGDATTLTKHTRSETESVSLVRGQVGQPATRVLELAAAAHVRWQASRPDRVIVWTLPYFLDLVTYNSFLWKAELPEELLTESLDASQKFVHYVNQLQFKWIEIMPKGVRYRHMNDTLFHGTSQSLIYKFKFLSKYFVFPSGSLCDGLHPSPRFTEKLWRFLERAVKGLPLSTQHTPITAPPNETPSASTLQPLIGKLSIKDRLWSSTPVLNQGSFRGPPSNKWKGKGRGKGQRPAPYYTSPQQGSYYAPPAVSAPHQVWAANKTAKLPCYPDFSPKFVLPPPSLFNSPLQSPSTELVEEEDTDRYGSVSWKATPAVQKNPLGTVQFSLPHEWSWASHLAMIKKVEGQCVSVDAAHQRIARGKAAQLMRERGLEEMRTGMNSSFNIMSSTWGHGTMFSLSNPPPQLTTLAPDAQGLLPPPPPPKP</sequence>
<dbReference type="EMBL" id="CAJNRG010001735">
    <property type="protein sequence ID" value="CAF2038272.1"/>
    <property type="molecule type" value="Genomic_DNA"/>
</dbReference>
<accession>A0A816NRA9</accession>
<evidence type="ECO:0000313" key="3">
    <source>
        <dbReference type="Proteomes" id="UP000663887"/>
    </source>
</evidence>
<gene>
    <name evidence="2" type="ORF">XDN619_LOCUS6234</name>
</gene>
<evidence type="ECO:0000313" key="2">
    <source>
        <dbReference type="EMBL" id="CAF2038272.1"/>
    </source>
</evidence>
<name>A0A816NRA9_9BILA</name>
<comment type="caution">
    <text evidence="2">The sequence shown here is derived from an EMBL/GenBank/DDBJ whole genome shotgun (WGS) entry which is preliminary data.</text>
</comment>
<protein>
    <submittedName>
        <fullName evidence="2">Uncharacterized protein</fullName>
    </submittedName>
</protein>
<dbReference type="AlphaFoldDB" id="A0A816NRA9"/>